<dbReference type="PANTHER" id="PTHR42783:SF3">
    <property type="entry name" value="GLUTAMATE SYNTHASE [NADPH] SMALL CHAIN-RELATED"/>
    <property type="match status" value="1"/>
</dbReference>
<dbReference type="SUPFAM" id="SSF46548">
    <property type="entry name" value="alpha-helical ferredoxin"/>
    <property type="match status" value="2"/>
</dbReference>
<sequence length="1126" mass="121585">MKRQKERLYRVIVAGATPEGIAATNKLGELGIPVTLIDGDPDLDRKLAAEEYRLPSGLTFNFAHRPGLIRIIRNTSIRTLLPARISSIKHTSQGFSVRIDQEQTFIDTDRCTLCGKCVAACPVNHPDGGRALRYNARTSLPGRPWIDKRRQPLCQENCPLGVNAQGYIALAAQGRYAEALALIRRDNVLPGICGRVCTHPCEEACRRGGVDDPVSIRAIKRFLADYESTEAAAQITAEQTVAKRPENIAVIGSGPAGIAAAADLARKGYGVTVFEKEPEVGGLLRYGIGAHRLPRAILDREIHLIEQMGVNFVANHPIDLAADLDRLSREHDALILSTGTWQDRRMGVEGEDLPGVEGCLAFLARKEWEALTSLPEKVAVIGDGNSAFDLARTLARMGAQVSIVSWFDAEHIPADPDEVREAVEEGVTIIDATQVVAFRGENGRFSHLECMRTQPGKPDSRGIAWPVVAEGQQPVQRAFDRAFVAIGQVGGYTAKSFGGRIAVSERGFIETDQELHTTMARVYAAGDTVSGPSSVVKAMATGRKAARAIHADLSGIREESAVSRPNAKDFRCIPEDLPKQPRTRVPELQAATRMHSFQEVATGFTQSQMAAEASRCLQCGVCSECLQCVAACGALKAIDHFQEKDEVVEQCGAVIVADPNIAPNIKGDDIIRAYGPKAARPNVNDMIVRGFDAAARAMLLLGGASNKTKGHGRTVSVPDSGLSPEIRIGVFVCRCNDSLGWLEGMNDYLEQLAATDPDIVHTEMLASACVEEGSQAIIHAVREKGITRLVLASCVCCPLNFVCSACTDQRSRLKNNLFHGTGISRSMVETCNLRGEILRLVESNPALALDRFKGLLQRSIKRTLTLKPLPTVDRNYNFAAAVIGNSQATITSALTLADSDHEVFRFGTAEQPLTDLVDHANIHNFPDWNVKGISGTLGDFQILIESDGHSQILRAGTVILGEKARRRIAYSHQEGLPSAPVEPLMQERGITGIPFAYPCATSVPGLYLAEPPDINVSKLKKGTAAAVMVAAAMPRGPRQSKGFTAAIDDQLCRGCGRCANVCLYHAVTLQANTVGGWHAHIDEALCKGCGNCLSVCPTGAADSPYRNRAFLEQALEELLSKDSVHE</sequence>
<feature type="domain" description="4Fe-4S ferredoxin-type" evidence="4">
    <location>
        <begin position="102"/>
        <end position="131"/>
    </location>
</feature>
<dbReference type="InterPro" id="IPR036188">
    <property type="entry name" value="FAD/NAD-bd_sf"/>
</dbReference>
<accession>A0A7U4DNW7</accession>
<dbReference type="EMBL" id="CP002364">
    <property type="protein sequence ID" value="ADW17516.1"/>
    <property type="molecule type" value="Genomic_DNA"/>
</dbReference>
<dbReference type="InterPro" id="IPR017896">
    <property type="entry name" value="4Fe4S_Fe-S-bd"/>
</dbReference>
<gene>
    <name evidence="5" type="ordered locus">Despr_1353</name>
</gene>
<proteinExistence type="predicted"/>
<dbReference type="SUPFAM" id="SSF54862">
    <property type="entry name" value="4Fe-4S ferredoxins"/>
    <property type="match status" value="1"/>
</dbReference>
<organism evidence="5 6">
    <name type="scientific">Desulfobulbus propionicus (strain ATCC 33891 / DSM 2032 / VKM B-1956 / 1pr3)</name>
    <dbReference type="NCBI Taxonomy" id="577650"/>
    <lineage>
        <taxon>Bacteria</taxon>
        <taxon>Pseudomonadati</taxon>
        <taxon>Thermodesulfobacteriota</taxon>
        <taxon>Desulfobulbia</taxon>
        <taxon>Desulfobulbales</taxon>
        <taxon>Desulfobulbaceae</taxon>
        <taxon>Desulfobulbus</taxon>
    </lineage>
</organism>
<dbReference type="PROSITE" id="PS51379">
    <property type="entry name" value="4FE4S_FER_2"/>
    <property type="match status" value="3"/>
</dbReference>
<dbReference type="PANTHER" id="PTHR42783">
    <property type="entry name" value="GLUTAMATE SYNTHASE [NADPH] SMALL CHAIN"/>
    <property type="match status" value="1"/>
</dbReference>
<dbReference type="Proteomes" id="UP000006365">
    <property type="component" value="Chromosome"/>
</dbReference>
<evidence type="ECO:0000256" key="1">
    <source>
        <dbReference type="ARBA" id="ARBA00022723"/>
    </source>
</evidence>
<keyword evidence="2" id="KW-0408">Iron</keyword>
<dbReference type="GO" id="GO:0016491">
    <property type="term" value="F:oxidoreductase activity"/>
    <property type="evidence" value="ECO:0007669"/>
    <property type="project" value="InterPro"/>
</dbReference>
<evidence type="ECO:0000256" key="2">
    <source>
        <dbReference type="ARBA" id="ARBA00023004"/>
    </source>
</evidence>
<feature type="domain" description="4Fe-4S ferredoxin-type" evidence="4">
    <location>
        <begin position="1043"/>
        <end position="1072"/>
    </location>
</feature>
<dbReference type="InterPro" id="IPR023753">
    <property type="entry name" value="FAD/NAD-binding_dom"/>
</dbReference>
<dbReference type="Pfam" id="PF07992">
    <property type="entry name" value="Pyr_redox_2"/>
    <property type="match status" value="1"/>
</dbReference>
<feature type="domain" description="4Fe-4S ferredoxin-type" evidence="4">
    <location>
        <begin position="1077"/>
        <end position="1106"/>
    </location>
</feature>
<dbReference type="InterPro" id="IPR017900">
    <property type="entry name" value="4Fe4S_Fe_S_CS"/>
</dbReference>
<dbReference type="InterPro" id="IPR009051">
    <property type="entry name" value="Helical_ferredxn"/>
</dbReference>
<reference evidence="5 6" key="1">
    <citation type="journal article" date="2011" name="Stand. Genomic Sci.">
        <title>Complete genome sequence of Desulfobulbus propionicus type strain (1pr3).</title>
        <authorList>
            <person name="Pagani I."/>
            <person name="Lapidus A."/>
            <person name="Nolan M."/>
            <person name="Lucas S."/>
            <person name="Hammon N."/>
            <person name="Deshpande S."/>
            <person name="Cheng J.F."/>
            <person name="Chertkov O."/>
            <person name="Davenport K."/>
            <person name="Tapia R."/>
            <person name="Han C."/>
            <person name="Goodwin L."/>
            <person name="Pitluck S."/>
            <person name="Liolios K."/>
            <person name="Mavromatis K."/>
            <person name="Ivanova N."/>
            <person name="Mikhailova N."/>
            <person name="Pati A."/>
            <person name="Chen A."/>
            <person name="Palaniappan K."/>
            <person name="Land M."/>
            <person name="Hauser L."/>
            <person name="Chang Y.J."/>
            <person name="Jeffries C.D."/>
            <person name="Detter J.C."/>
            <person name="Brambilla E."/>
            <person name="Kannan K.P."/>
            <person name="Djao O.D."/>
            <person name="Rohde M."/>
            <person name="Pukall R."/>
            <person name="Spring S."/>
            <person name="Goker M."/>
            <person name="Sikorski J."/>
            <person name="Woyke T."/>
            <person name="Bristow J."/>
            <person name="Eisen J.A."/>
            <person name="Markowitz V."/>
            <person name="Hugenholtz P."/>
            <person name="Kyrpides N.C."/>
            <person name="Klenk H.P."/>
        </authorList>
    </citation>
    <scope>NUCLEOTIDE SEQUENCE [LARGE SCALE GENOMIC DNA]</scope>
    <source>
        <strain evidence="6">ATCC 33891 / DSM 2032 / 1pr3</strain>
    </source>
</reference>
<dbReference type="InterPro" id="IPR028261">
    <property type="entry name" value="DPD_II"/>
</dbReference>
<dbReference type="Pfam" id="PF14691">
    <property type="entry name" value="Fer4_20"/>
    <property type="match status" value="1"/>
</dbReference>
<keyword evidence="1" id="KW-0479">Metal-binding</keyword>
<protein>
    <submittedName>
        <fullName evidence="5">FAD-dependent pyridine nucleotide-disulfide oxidoreductase</fullName>
    </submittedName>
</protein>
<name>A0A7U4DNW7_DESPD</name>
<dbReference type="Pfam" id="PF12838">
    <property type="entry name" value="Fer4_7"/>
    <property type="match status" value="1"/>
</dbReference>
<dbReference type="GO" id="GO:0046872">
    <property type="term" value="F:metal ion binding"/>
    <property type="evidence" value="ECO:0007669"/>
    <property type="project" value="UniProtKB-KW"/>
</dbReference>
<dbReference type="Gene3D" id="3.30.70.20">
    <property type="match status" value="2"/>
</dbReference>
<dbReference type="Pfam" id="PF00037">
    <property type="entry name" value="Fer4"/>
    <property type="match status" value="1"/>
</dbReference>
<evidence type="ECO:0000313" key="6">
    <source>
        <dbReference type="Proteomes" id="UP000006365"/>
    </source>
</evidence>
<dbReference type="AlphaFoldDB" id="A0A7U4DNW7"/>
<keyword evidence="6" id="KW-1185">Reference proteome</keyword>
<dbReference type="PRINTS" id="PR00419">
    <property type="entry name" value="ADXRDTASE"/>
</dbReference>
<evidence type="ECO:0000256" key="3">
    <source>
        <dbReference type="ARBA" id="ARBA00023014"/>
    </source>
</evidence>
<dbReference type="KEGG" id="dpr:Despr_1353"/>
<evidence type="ECO:0000313" key="5">
    <source>
        <dbReference type="EMBL" id="ADW17516.1"/>
    </source>
</evidence>
<dbReference type="PROSITE" id="PS00198">
    <property type="entry name" value="4FE4S_FER_1"/>
    <property type="match status" value="2"/>
</dbReference>
<dbReference type="Gene3D" id="1.10.1060.10">
    <property type="entry name" value="Alpha-helical ferredoxin"/>
    <property type="match status" value="1"/>
</dbReference>
<evidence type="ECO:0000259" key="4">
    <source>
        <dbReference type="PROSITE" id="PS51379"/>
    </source>
</evidence>
<dbReference type="GO" id="GO:0051536">
    <property type="term" value="F:iron-sulfur cluster binding"/>
    <property type="evidence" value="ECO:0007669"/>
    <property type="project" value="UniProtKB-KW"/>
</dbReference>
<dbReference type="SUPFAM" id="SSF51971">
    <property type="entry name" value="Nucleotide-binding domain"/>
    <property type="match status" value="2"/>
</dbReference>
<dbReference type="Gene3D" id="3.50.50.60">
    <property type="entry name" value="FAD/NAD(P)-binding domain"/>
    <property type="match status" value="3"/>
</dbReference>
<dbReference type="RefSeq" id="WP_015724057.1">
    <property type="nucleotide sequence ID" value="NC_014972.1"/>
</dbReference>
<keyword evidence="3" id="KW-0411">Iron-sulfur</keyword>